<accession>F4QLG8</accession>
<dbReference type="Gene3D" id="2.30.30.40">
    <property type="entry name" value="SH3 Domains"/>
    <property type="match status" value="2"/>
</dbReference>
<dbReference type="OrthoDB" id="9810773at2"/>
<dbReference type="EMBL" id="GL883077">
    <property type="protein sequence ID" value="EGF92313.1"/>
    <property type="molecule type" value="Genomic_DNA"/>
</dbReference>
<dbReference type="HOGENOM" id="CLU_086360_0_0_5"/>
<evidence type="ECO:0000313" key="2">
    <source>
        <dbReference type="EMBL" id="EGF92313.1"/>
    </source>
</evidence>
<sequence>MFDNRRPDINALTQSVQALPDRFCHAAAAFALLAMLAVPAQAADPVEYDTPSKAVVPRWAMLGKNEVNARNGPSLDNRKVWTYRKAGVPVQIISETRDWRLICDPAGGVAWVKKSMLRSPRNVITPTQKLEIRTDPKADADVRAIVRPRSIATIETCKDDWCKISVAGQTGWAPKTVLWGTQTTAVCARPNPLAER</sequence>
<organism evidence="2 3">
    <name type="scientific">Asticcacaulis biprosthecium C19</name>
    <dbReference type="NCBI Taxonomy" id="715226"/>
    <lineage>
        <taxon>Bacteria</taxon>
        <taxon>Pseudomonadati</taxon>
        <taxon>Pseudomonadota</taxon>
        <taxon>Alphaproteobacteria</taxon>
        <taxon>Caulobacterales</taxon>
        <taxon>Caulobacteraceae</taxon>
        <taxon>Asticcacaulis</taxon>
    </lineage>
</organism>
<gene>
    <name evidence="2" type="ORF">ABI_07470</name>
</gene>
<keyword evidence="3" id="KW-1185">Reference proteome</keyword>
<dbReference type="Proteomes" id="UP000006512">
    <property type="component" value="Unassembled WGS sequence"/>
</dbReference>
<feature type="signal peptide" evidence="1">
    <location>
        <begin position="1"/>
        <end position="42"/>
    </location>
</feature>
<keyword evidence="1" id="KW-0732">Signal</keyword>
<evidence type="ECO:0000256" key="1">
    <source>
        <dbReference type="SAM" id="SignalP"/>
    </source>
</evidence>
<dbReference type="AlphaFoldDB" id="F4QLG8"/>
<protein>
    <submittedName>
        <fullName evidence="2">Bacterial SH3 domain protein</fullName>
    </submittedName>
</protein>
<name>F4QLG8_9CAUL</name>
<dbReference type="eggNOG" id="COG3807">
    <property type="taxonomic scope" value="Bacteria"/>
</dbReference>
<feature type="chain" id="PRO_5003314219" evidence="1">
    <location>
        <begin position="43"/>
        <end position="196"/>
    </location>
</feature>
<proteinExistence type="predicted"/>
<evidence type="ECO:0000313" key="3">
    <source>
        <dbReference type="Proteomes" id="UP000006512"/>
    </source>
</evidence>
<reference evidence="3" key="1">
    <citation type="submission" date="2011-03" db="EMBL/GenBank/DDBJ databases">
        <title>Draft genome sequence of Brevundimonas diminuta.</title>
        <authorList>
            <person name="Brown P.J.B."/>
            <person name="Buechlein A."/>
            <person name="Hemmerich C."/>
            <person name="Brun Y.V."/>
        </authorList>
    </citation>
    <scope>NUCLEOTIDE SEQUENCE [LARGE SCALE GENOMIC DNA]</scope>
    <source>
        <strain evidence="3">C19</strain>
    </source>
</reference>
<dbReference type="STRING" id="715226.ABI_07470"/>
<dbReference type="RefSeq" id="WP_006271488.1">
    <property type="nucleotide sequence ID" value="NZ_GL883077.1"/>
</dbReference>
<dbReference type="Pfam" id="PF06347">
    <property type="entry name" value="SH3_4"/>
    <property type="match status" value="2"/>
</dbReference>
<dbReference type="InterPro" id="IPR010466">
    <property type="entry name" value="DUF1058"/>
</dbReference>